<accession>A0A914GWM0</accession>
<dbReference type="PROSITE" id="PS51700">
    <property type="entry name" value="SEPARIN"/>
    <property type="match status" value="1"/>
</dbReference>
<evidence type="ECO:0000256" key="1">
    <source>
        <dbReference type="ARBA" id="ARBA00000451"/>
    </source>
</evidence>
<evidence type="ECO:0000259" key="6">
    <source>
        <dbReference type="PROSITE" id="PS51700"/>
    </source>
</evidence>
<dbReference type="GO" id="GO:0005737">
    <property type="term" value="C:cytoplasm"/>
    <property type="evidence" value="ECO:0007669"/>
    <property type="project" value="TreeGrafter"/>
</dbReference>
<evidence type="ECO:0000256" key="3">
    <source>
        <dbReference type="ARBA" id="ARBA00022801"/>
    </source>
</evidence>
<keyword evidence="3" id="KW-0378">Hydrolase</keyword>
<dbReference type="GO" id="GO:0072686">
    <property type="term" value="C:mitotic spindle"/>
    <property type="evidence" value="ECO:0007669"/>
    <property type="project" value="TreeGrafter"/>
</dbReference>
<feature type="domain" description="Peptidase C50" evidence="6">
    <location>
        <begin position="1098"/>
        <end position="1192"/>
    </location>
</feature>
<keyword evidence="4" id="KW-0159">Chromosome partition</keyword>
<dbReference type="InterPro" id="IPR030397">
    <property type="entry name" value="SEPARIN_core_dom"/>
</dbReference>
<evidence type="ECO:0000256" key="5">
    <source>
        <dbReference type="SAM" id="MobiDB-lite"/>
    </source>
</evidence>
<comment type="catalytic activity">
    <reaction evidence="1">
        <text>All bonds known to be hydrolyzed by this endopeptidase have arginine in P1 and an acidic residue in P4. P6 is often occupied by an acidic residue or by a hydroxy-amino-acid residue, the phosphorylation of which enhances cleavage.</text>
        <dbReference type="EC" id="3.4.22.49"/>
    </reaction>
</comment>
<sequence>MPRFLHRAKICRFGPGNAPPRRQRSGPIFCLAIIRKMASAASTAPITQTAAFKKCRRMISIYIVSLARVQDEMFAEYGESDSARQFFDDDFYDPTSLECHQRLCAQFAKCHTKAMAPDVEELITAWRNIVSSSAVTTGRLDGPSMDACVILIKYIISFCLLEARFYEALECLCELVLFAKGADFSAWLLAVLWTIRLEEWTILERILAAERAACARRPSLSESYCLVMHCARLIQRLHSSQNATEQHQCAAEATTLLHKLSADSAKRTFLSMQARVLLRALLTRASRVPKADLQKVDDPLVNRELELGSLRGILNSRHPEFFQSDRSSSIRTKVTNADEFMRLCSAFAEYQEAAHIYTWELLEVGQIREAEATSITFWRDNLAFGVPFWTLRPLAQLFHIKSLTGIESLDGYANCLNALLTPLTASRTRYLHTPRKPIRPSSYRRGSAVDDSFERRLMTSTMDAGGSLDALLALELSSVNLHQDDEEERNRQFRLEAHVTDCVCAFCTASGNNWLFAQQCHWVSLLFGRYLPDKFAQFRHRMQALREEKARPLRNRVLQLVFLHSVFSEEFYKNDLGPPNGSGATADETNVGQRKGGRMLRRNNSSEKETLVDESSKEMFRLAKLQSSIHHSDDLFVRTCSRLLVTRWTELGSVDECKAHIREPFELCKQSPLTLRAHWLLLKHLARKCSSSTARMDLLKSAYEDQKNYGHLMFSEWRRRNCFFLARCFGAQQLSQWHRALYLLEAGMPALRQLARTSAHKKQLKQQQHRQQYWTDSSTEEQLSMAATTSTQRQLTNTFIFDNSAHFQARIGRLPENLTLVNLTLEEDGMLTLTRCNAAHEPIVVPICRLKKPDPVLERMRELLMASDESVRTTGTDSVQFWVMRKQLDKEMENFIDFFQSSWFSASAPLLLPLPLNTENALARHLGELTRLERTFVAEHGMATASALTLARLLPFVETLDEWLALGKLLHMNDKHHHQTGGGGLNNVDDAETTMTKTPAATVPDKFIRFLSLCWTNLRVKMGGKGNKKSTTNSRLQTVPEKMTKQYTMLVIPPSLSHLPWECLPIYRRAPLVYRIPCFHLFEHLMERIKNIPTSVDGRNSYYVLNPGGDLAKTQERISTFIERFKWRGIVGQIPSKEQIRTVLNEHDLFLYMGHGSGGRYFGRSMIRESECRAVSVLMGCSSVRVVDEGLDLDGRSAVYEYMIARAPCVIGCLWMVTDGEIDRFFMALTEYCFAELHKKDAGTVNDTFRLLLEGVLEARRKCKLPFLTGAAVVAYGLPVVAALSAIANNNNSLSSSTSSLSPLSS</sequence>
<proteinExistence type="predicted"/>
<organism evidence="7 8">
    <name type="scientific">Globodera rostochiensis</name>
    <name type="common">Golden nematode worm</name>
    <name type="synonym">Heterodera rostochiensis</name>
    <dbReference type="NCBI Taxonomy" id="31243"/>
    <lineage>
        <taxon>Eukaryota</taxon>
        <taxon>Metazoa</taxon>
        <taxon>Ecdysozoa</taxon>
        <taxon>Nematoda</taxon>
        <taxon>Chromadorea</taxon>
        <taxon>Rhabditida</taxon>
        <taxon>Tylenchina</taxon>
        <taxon>Tylenchomorpha</taxon>
        <taxon>Tylenchoidea</taxon>
        <taxon>Heteroderidae</taxon>
        <taxon>Heteroderinae</taxon>
        <taxon>Globodera</taxon>
    </lineage>
</organism>
<dbReference type="GO" id="GO:0005634">
    <property type="term" value="C:nucleus"/>
    <property type="evidence" value="ECO:0007669"/>
    <property type="project" value="InterPro"/>
</dbReference>
<keyword evidence="7" id="KW-1185">Reference proteome</keyword>
<dbReference type="GO" id="GO:0006508">
    <property type="term" value="P:proteolysis"/>
    <property type="evidence" value="ECO:0007669"/>
    <property type="project" value="InterPro"/>
</dbReference>
<evidence type="ECO:0000313" key="8">
    <source>
        <dbReference type="WBParaSite" id="Gr19_v10_g11078.t1"/>
    </source>
</evidence>
<evidence type="ECO:0000256" key="2">
    <source>
        <dbReference type="ARBA" id="ARBA00012489"/>
    </source>
</evidence>
<name>A0A914GWM0_GLORO</name>
<evidence type="ECO:0000313" key="7">
    <source>
        <dbReference type="Proteomes" id="UP000887572"/>
    </source>
</evidence>
<dbReference type="GO" id="GO:0005813">
    <property type="term" value="C:centrosome"/>
    <property type="evidence" value="ECO:0007669"/>
    <property type="project" value="TreeGrafter"/>
</dbReference>
<dbReference type="EC" id="3.4.22.49" evidence="2"/>
<dbReference type="PANTHER" id="PTHR12792:SF0">
    <property type="entry name" value="SEPARIN"/>
    <property type="match status" value="1"/>
</dbReference>
<dbReference type="Proteomes" id="UP000887572">
    <property type="component" value="Unplaced"/>
</dbReference>
<reference evidence="8" key="1">
    <citation type="submission" date="2022-11" db="UniProtKB">
        <authorList>
            <consortium name="WormBaseParasite"/>
        </authorList>
    </citation>
    <scope>IDENTIFICATION</scope>
</reference>
<feature type="region of interest" description="Disordered" evidence="5">
    <location>
        <begin position="578"/>
        <end position="608"/>
    </location>
</feature>
<dbReference type="GO" id="GO:0051307">
    <property type="term" value="P:meiotic chromosome separation"/>
    <property type="evidence" value="ECO:0007669"/>
    <property type="project" value="TreeGrafter"/>
</dbReference>
<dbReference type="Pfam" id="PF03568">
    <property type="entry name" value="Separin_C"/>
    <property type="match status" value="1"/>
</dbReference>
<protein>
    <recommendedName>
        <fullName evidence="2">separase</fullName>
        <ecNumber evidence="2">3.4.22.49</ecNumber>
    </recommendedName>
</protein>
<dbReference type="InterPro" id="IPR005314">
    <property type="entry name" value="Peptidase_C50"/>
</dbReference>
<dbReference type="WBParaSite" id="Gr19_v10_g11078.t1">
    <property type="protein sequence ID" value="Gr19_v10_g11078.t1"/>
    <property type="gene ID" value="Gr19_v10_g11078"/>
</dbReference>
<dbReference type="GO" id="GO:0004197">
    <property type="term" value="F:cysteine-type endopeptidase activity"/>
    <property type="evidence" value="ECO:0007669"/>
    <property type="project" value="InterPro"/>
</dbReference>
<dbReference type="PANTHER" id="PTHR12792">
    <property type="entry name" value="EXTRA SPINDLE POLES 1-RELATED"/>
    <property type="match status" value="1"/>
</dbReference>
<evidence type="ECO:0000256" key="4">
    <source>
        <dbReference type="ARBA" id="ARBA00022829"/>
    </source>
</evidence>